<name>A0A081IAJ4_PLAVN</name>
<sequence length="349" mass="40349">MHGFFRGINNYLIIQSVDKFLNCFLYKKFSNNCSYDKVLTIKVVLSTCLNTIMAPYIHYSILDRSQSSIPTLCRTITFNEFFSNFHWKSHLSNVSVGLAVAGIQLIIIALMPKDASKNDELVDQEPDEYILFSTSRKRYSFEKKETIKDIDFLSYNSIIFPSKQIYVNTNLKCTKNSSNFYEASNNLKMSMSHENIYDNTGMNSEGYENHPQYYNDDNCQQYQDNQYRLLESSNSNAMNQPLICVNGNEYGPEMQNGIDPGVLAVSNALFAYNNAFQCIPIKTSPKVFRRRVKGEANSEWSNAFITRVDPCECTDFEEQFKPYEVTKYYDEGQVKTVFNFDQECPRDSM</sequence>
<gene>
    <name evidence="1" type="ORF">YYE_04533</name>
</gene>
<proteinExistence type="predicted"/>
<evidence type="ECO:0000313" key="2">
    <source>
        <dbReference type="Proteomes" id="UP000030681"/>
    </source>
</evidence>
<reference evidence="1 2" key="1">
    <citation type="submission" date="2013-02" db="EMBL/GenBank/DDBJ databases">
        <title>The Genome Sequence of Plasmodium vinckei vinckei.</title>
        <authorList>
            <consortium name="The Broad Institute Genome Sequencing Platform"/>
            <consortium name="The Broad Institute Genome Sequencing Center for Infectious Disease"/>
            <person name="Neafsey D."/>
            <person name="Cheeseman I."/>
            <person name="Volkman S."/>
            <person name="Adams J."/>
            <person name="Walker B."/>
            <person name="Young S.K."/>
            <person name="Zeng Q."/>
            <person name="Gargeya S."/>
            <person name="Fitzgerald M."/>
            <person name="Haas B."/>
            <person name="Abouelleil A."/>
            <person name="Alvarado L."/>
            <person name="Arachchi H.M."/>
            <person name="Berlin A.M."/>
            <person name="Chapman S.B."/>
            <person name="Dewar J."/>
            <person name="Goldberg J."/>
            <person name="Griggs A."/>
            <person name="Gujja S."/>
            <person name="Hansen M."/>
            <person name="Howarth C."/>
            <person name="Imamovic A."/>
            <person name="Larimer J."/>
            <person name="McCowan C."/>
            <person name="Murphy C."/>
            <person name="Neiman D."/>
            <person name="Pearson M."/>
            <person name="Priest M."/>
            <person name="Roberts A."/>
            <person name="Saif S."/>
            <person name="Shea T."/>
            <person name="Sisk P."/>
            <person name="Sykes S."/>
            <person name="Wortman J."/>
            <person name="Nusbaum C."/>
            <person name="Birren B."/>
        </authorList>
    </citation>
    <scope>NUCLEOTIDE SEQUENCE [LARGE SCALE GENOMIC DNA]</scope>
    <source>
        <strain evidence="2">vinckei</strain>
    </source>
</reference>
<organism evidence="1 2">
    <name type="scientific">Plasmodium vinckei vinckei</name>
    <dbReference type="NCBI Taxonomy" id="54757"/>
    <lineage>
        <taxon>Eukaryota</taxon>
        <taxon>Sar</taxon>
        <taxon>Alveolata</taxon>
        <taxon>Apicomplexa</taxon>
        <taxon>Aconoidasida</taxon>
        <taxon>Haemosporida</taxon>
        <taxon>Plasmodiidae</taxon>
        <taxon>Plasmodium</taxon>
        <taxon>Plasmodium (Vinckeia)</taxon>
    </lineage>
</organism>
<dbReference type="EMBL" id="KL446955">
    <property type="protein sequence ID" value="KEG00702.1"/>
    <property type="molecule type" value="Genomic_DNA"/>
</dbReference>
<dbReference type="Proteomes" id="UP000030681">
    <property type="component" value="Unassembled WGS sequence"/>
</dbReference>
<protein>
    <submittedName>
        <fullName evidence="1">Uncharacterized protein</fullName>
    </submittedName>
</protein>
<dbReference type="AlphaFoldDB" id="A0A081IAJ4"/>
<accession>A0A081IAJ4</accession>
<evidence type="ECO:0000313" key="1">
    <source>
        <dbReference type="EMBL" id="KEG00702.1"/>
    </source>
</evidence>